<keyword evidence="6" id="KW-1185">Reference proteome</keyword>
<dbReference type="GO" id="GO:0031410">
    <property type="term" value="C:cytoplasmic vesicle"/>
    <property type="evidence" value="ECO:0007669"/>
    <property type="project" value="TreeGrafter"/>
</dbReference>
<comment type="caution">
    <text evidence="5">The sequence shown here is derived from an EMBL/GenBank/DDBJ whole genome shotgun (WGS) entry which is preliminary data.</text>
</comment>
<feature type="domain" description="SH3" evidence="4">
    <location>
        <begin position="2"/>
        <end position="63"/>
    </location>
</feature>
<keyword evidence="1 2" id="KW-0728">SH3 domain</keyword>
<protein>
    <recommendedName>
        <fullName evidence="4">SH3 domain-containing protein</fullName>
    </recommendedName>
</protein>
<evidence type="ECO:0000313" key="6">
    <source>
        <dbReference type="Proteomes" id="UP001497623"/>
    </source>
</evidence>
<dbReference type="SMART" id="SM00326">
    <property type="entry name" value="SH3"/>
    <property type="match status" value="3"/>
</dbReference>
<feature type="domain" description="SH3" evidence="4">
    <location>
        <begin position="256"/>
        <end position="319"/>
    </location>
</feature>
<dbReference type="InterPro" id="IPR001452">
    <property type="entry name" value="SH3_domain"/>
</dbReference>
<dbReference type="EMBL" id="CAXKWB010034060">
    <property type="protein sequence ID" value="CAL4144084.1"/>
    <property type="molecule type" value="Genomic_DNA"/>
</dbReference>
<dbReference type="GO" id="GO:0097320">
    <property type="term" value="P:plasma membrane tubulation"/>
    <property type="evidence" value="ECO:0007669"/>
    <property type="project" value="TreeGrafter"/>
</dbReference>
<dbReference type="AlphaFoldDB" id="A0AAV2RY75"/>
<feature type="compositionally biased region" description="Polar residues" evidence="3">
    <location>
        <begin position="524"/>
        <end position="538"/>
    </location>
</feature>
<dbReference type="InterPro" id="IPR036028">
    <property type="entry name" value="SH3-like_dom_sf"/>
</dbReference>
<gene>
    <name evidence="5" type="ORF">MNOR_LOCUS29413</name>
</gene>
<evidence type="ECO:0000259" key="4">
    <source>
        <dbReference type="PROSITE" id="PS50002"/>
    </source>
</evidence>
<dbReference type="PANTHER" id="PTHR45827">
    <property type="entry name" value="SORTING NEXIN"/>
    <property type="match status" value="1"/>
</dbReference>
<dbReference type="SUPFAM" id="SSF50044">
    <property type="entry name" value="SH3-domain"/>
    <property type="match status" value="3"/>
</dbReference>
<dbReference type="GO" id="GO:0016197">
    <property type="term" value="P:endosomal transport"/>
    <property type="evidence" value="ECO:0007669"/>
    <property type="project" value="TreeGrafter"/>
</dbReference>
<feature type="region of interest" description="Disordered" evidence="3">
    <location>
        <begin position="524"/>
        <end position="548"/>
    </location>
</feature>
<evidence type="ECO:0000313" key="5">
    <source>
        <dbReference type="EMBL" id="CAL4144084.1"/>
    </source>
</evidence>
<evidence type="ECO:0000256" key="3">
    <source>
        <dbReference type="SAM" id="MobiDB-lite"/>
    </source>
</evidence>
<sequence>MALQQQVLVVEDFEAHYEDELTLNTGEHLTVTQQNVEDGWWEGFNHYGRTGRFPAMFVQVVNTLEDTNRNSESQTTSMRQVRVVVEFDGGDDGELKLVAGELLTVVQQGEEEGWLHGYNQTGNYGRFPAFFVEDVPGNQQYMDQNIEDVPVTLPNATISPSDNINAQANYDTQQNNLRATQLDTIHDFTNALENMQEFVASHFRAGEVSTSEEPNIQDEQINQPLSGAAGSSQAQDEHFNQPLIGATAGSQENTTNNQKKVVVLEDFMSNEGGELSIFKGETLTVIRTDIDWEDTWWEGVNIMGQMGRFPRIFVTEFEEKPLIQQQDYEPCEQIHSCGHKCCGVRGEQECLPCLFGCANDKSLNQASNDMCVICFTEPLMDKPTIQVTGNALKSEKYGEMHLKWPNITFQLIPKSIWRKSFGNKCLSKTFLHYKNCKHQITSLPYNQVIAKHVFFELEPFMTAVTTRTWRRKDQHRNQWYGLISVLCGRKIMWRLKCFGLYKCCKCLEFSLTTILGESFCVDTQPQSTRSYPRDSGSSVPPRPPRDGGCCKNTSSIFLCRITKLIGGFLHKGNSCCNSCCVDFKSYTDDVYPLKRLP</sequence>
<name>A0AAV2RY75_MEGNR</name>
<proteinExistence type="predicted"/>
<organism evidence="5 6">
    <name type="scientific">Meganyctiphanes norvegica</name>
    <name type="common">Northern krill</name>
    <name type="synonym">Thysanopoda norvegica</name>
    <dbReference type="NCBI Taxonomy" id="48144"/>
    <lineage>
        <taxon>Eukaryota</taxon>
        <taxon>Metazoa</taxon>
        <taxon>Ecdysozoa</taxon>
        <taxon>Arthropoda</taxon>
        <taxon>Crustacea</taxon>
        <taxon>Multicrustacea</taxon>
        <taxon>Malacostraca</taxon>
        <taxon>Eumalacostraca</taxon>
        <taxon>Eucarida</taxon>
        <taxon>Euphausiacea</taxon>
        <taxon>Euphausiidae</taxon>
        <taxon>Meganyctiphanes</taxon>
    </lineage>
</organism>
<dbReference type="GO" id="GO:0005886">
    <property type="term" value="C:plasma membrane"/>
    <property type="evidence" value="ECO:0007669"/>
    <property type="project" value="TreeGrafter"/>
</dbReference>
<reference evidence="5 6" key="1">
    <citation type="submission" date="2024-05" db="EMBL/GenBank/DDBJ databases">
        <authorList>
            <person name="Wallberg A."/>
        </authorList>
    </citation>
    <scope>NUCLEOTIDE SEQUENCE [LARGE SCALE GENOMIC DNA]</scope>
</reference>
<dbReference type="PANTHER" id="PTHR45827:SF1">
    <property type="entry name" value="SORTING NEXIN"/>
    <property type="match status" value="1"/>
</dbReference>
<dbReference type="GO" id="GO:0006897">
    <property type="term" value="P:endocytosis"/>
    <property type="evidence" value="ECO:0007669"/>
    <property type="project" value="TreeGrafter"/>
</dbReference>
<feature type="domain" description="SH3" evidence="4">
    <location>
        <begin position="76"/>
        <end position="137"/>
    </location>
</feature>
<feature type="non-terminal residue" evidence="5">
    <location>
        <position position="597"/>
    </location>
</feature>
<dbReference type="PROSITE" id="PS50002">
    <property type="entry name" value="SH3"/>
    <property type="match status" value="3"/>
</dbReference>
<dbReference type="Proteomes" id="UP001497623">
    <property type="component" value="Unassembled WGS sequence"/>
</dbReference>
<dbReference type="Gene3D" id="2.30.30.40">
    <property type="entry name" value="SH3 Domains"/>
    <property type="match status" value="3"/>
</dbReference>
<dbReference type="Pfam" id="PF00018">
    <property type="entry name" value="SH3_1"/>
    <property type="match status" value="1"/>
</dbReference>
<evidence type="ECO:0000256" key="2">
    <source>
        <dbReference type="PROSITE-ProRule" id="PRU00192"/>
    </source>
</evidence>
<accession>A0AAV2RY75</accession>
<evidence type="ECO:0000256" key="1">
    <source>
        <dbReference type="ARBA" id="ARBA00022443"/>
    </source>
</evidence>
<dbReference type="GO" id="GO:0035091">
    <property type="term" value="F:phosphatidylinositol binding"/>
    <property type="evidence" value="ECO:0007669"/>
    <property type="project" value="TreeGrafter"/>
</dbReference>
<dbReference type="Pfam" id="PF14604">
    <property type="entry name" value="SH3_9"/>
    <property type="match status" value="2"/>
</dbReference>